<dbReference type="SUPFAM" id="SSF49265">
    <property type="entry name" value="Fibronectin type III"/>
    <property type="match status" value="1"/>
</dbReference>
<reference evidence="3 4" key="1">
    <citation type="submission" date="2024-02" db="EMBL/GenBank/DDBJ databases">
        <title>Comparative Genomic Analysis of Flavobacterium Species Causing Columnaris Disease of Freshwater Fish in Thailand: Insights into Virulence and Resistance Mechanisms.</title>
        <authorList>
            <person name="Nguyen D."/>
            <person name="Chokmangmeepisarn P."/>
            <person name="Khianchaikhan K."/>
            <person name="Morishita M."/>
            <person name="Bunnoy A."/>
            <person name="Rodkhum C."/>
        </authorList>
    </citation>
    <scope>NUCLEOTIDE SEQUENCE [LARGE SCALE GENOMIC DNA]</scope>
    <source>
        <strain evidence="3 4">CNRT2201</strain>
    </source>
</reference>
<feature type="compositionally biased region" description="Low complexity" evidence="1">
    <location>
        <begin position="540"/>
        <end position="570"/>
    </location>
</feature>
<proteinExistence type="predicted"/>
<dbReference type="InterPro" id="IPR003961">
    <property type="entry name" value="FN3_dom"/>
</dbReference>
<feature type="region of interest" description="Disordered" evidence="1">
    <location>
        <begin position="511"/>
        <end position="584"/>
    </location>
</feature>
<dbReference type="Pfam" id="PF00041">
    <property type="entry name" value="fn3"/>
    <property type="match status" value="1"/>
</dbReference>
<evidence type="ECO:0000313" key="4">
    <source>
        <dbReference type="Proteomes" id="UP001621706"/>
    </source>
</evidence>
<dbReference type="Gene3D" id="2.60.40.10">
    <property type="entry name" value="Immunoglobulins"/>
    <property type="match status" value="1"/>
</dbReference>
<dbReference type="RefSeq" id="WP_405334458.1">
    <property type="nucleotide sequence ID" value="NZ_JAZGZP010000023.1"/>
</dbReference>
<keyword evidence="4" id="KW-1185">Reference proteome</keyword>
<dbReference type="InterPro" id="IPR013783">
    <property type="entry name" value="Ig-like_fold"/>
</dbReference>
<name>A0ABW8PBT8_9FLAO</name>
<dbReference type="EMBL" id="JAZGZP010000023">
    <property type="protein sequence ID" value="MFK7001901.1"/>
    <property type="molecule type" value="Genomic_DNA"/>
</dbReference>
<dbReference type="PROSITE" id="PS50853">
    <property type="entry name" value="FN3"/>
    <property type="match status" value="1"/>
</dbReference>
<dbReference type="InterPro" id="IPR036116">
    <property type="entry name" value="FN3_sf"/>
</dbReference>
<protein>
    <submittedName>
        <fullName evidence="3">Fibronectin type III domain-containing protein</fullName>
    </submittedName>
</protein>
<organism evidence="3 4">
    <name type="scientific">Flavobacterium oreochromis</name>
    <dbReference type="NCBI Taxonomy" id="2906078"/>
    <lineage>
        <taxon>Bacteria</taxon>
        <taxon>Pseudomonadati</taxon>
        <taxon>Bacteroidota</taxon>
        <taxon>Flavobacteriia</taxon>
        <taxon>Flavobacteriales</taxon>
        <taxon>Flavobacteriaceae</taxon>
        <taxon>Flavobacterium</taxon>
    </lineage>
</organism>
<feature type="domain" description="Fibronectin type-III" evidence="2">
    <location>
        <begin position="286"/>
        <end position="380"/>
    </location>
</feature>
<gene>
    <name evidence="3" type="ORF">V3I07_13480</name>
</gene>
<sequence length="946" mass="105481">MKKAIQRLLIFLVLWVGVIGKAQVYPVQVTPVFNTPYSSSISDYATSMDIKMRLLIHTTDLAITNRQVRFKMYVQGNGINAQSTDFVTGMNPIYLNGGELVTLTNLDLAPLFRLENLAGISPQDYANPLPEGMYNVCFEVYDVLSNQRISQKSCASLYLMLNDPPLLNTPVRNESIAVKEFPNILFTWTPRQINATNVSYKYELKEILDATIDPQIGFLTAPLLYEEETRGTALLYDISKPNLLSGKRYAWRVKAISTSGLSVNNVFKNEGYSEIYHFTYASNCPAPSFVLSEALSARSVRVSWLGDHTHTKYHVQYRKANVAGAEWFEVYTMNTQTTLSDLEAGATYEFRVGGSCEPAVLGNMASFTYSGINTFTMQSTRGTANSNFTCGLKPSITIANQTPITNLIINETFTAGDFPVKILELSGGNGNYSGKGYVIVPYLADTKIAVEFTNITINTSYQLIKGVVETSYNPDWVNVLDIEDYFPEVDIFNDANNETVEANNPINQVEQNTIGGTETNDNTPANTPVTPVTPLPNPSPVVTTPTNVDPTANPIITNPTTPTSPTAPTKPENPIANTSSNDTKDDFKSLMLTATDSKNKSRIAKEGETLYYIDKFKPTNIELTIDPKKLKNKNDVTWFSNSTAMPNENGVLKFRTKVTDVYGTVREVTIKSLAGNPDKVKREVDLKWVKEGYVKNTFSFTSGNFKNPLIKKAFEATKMVKNATEFLDKIPFVKRVQNKGLLKSGEINYFYNITPFQEEFKRVEDTSTRLYYEETVTSGGFELGIEGKATVWKWGIPFDELPLPRWTIDKIKKYITAEVSIVASASSSGEMKAINEERLYVESSIRKTIKNGVDPAILKLDIAFGVESEFSVGGDNDYISGGINASGITKAELFRIGYYDEIKDFRSVLLKDGVYLELKASGYINTLGKKWETERYYKKIELIKGD</sequence>
<evidence type="ECO:0000259" key="2">
    <source>
        <dbReference type="PROSITE" id="PS50853"/>
    </source>
</evidence>
<evidence type="ECO:0000256" key="1">
    <source>
        <dbReference type="SAM" id="MobiDB-lite"/>
    </source>
</evidence>
<dbReference type="Proteomes" id="UP001621706">
    <property type="component" value="Unassembled WGS sequence"/>
</dbReference>
<feature type="compositionally biased region" description="Low complexity" evidence="1">
    <location>
        <begin position="519"/>
        <end position="530"/>
    </location>
</feature>
<comment type="caution">
    <text evidence="3">The sequence shown here is derived from an EMBL/GenBank/DDBJ whole genome shotgun (WGS) entry which is preliminary data.</text>
</comment>
<accession>A0ABW8PBT8</accession>
<evidence type="ECO:0000313" key="3">
    <source>
        <dbReference type="EMBL" id="MFK7001901.1"/>
    </source>
</evidence>
<dbReference type="CDD" id="cd00063">
    <property type="entry name" value="FN3"/>
    <property type="match status" value="1"/>
</dbReference>